<evidence type="ECO:0000259" key="4">
    <source>
        <dbReference type="Pfam" id="PF15902"/>
    </source>
</evidence>
<dbReference type="EMBL" id="AFEU01000003">
    <property type="protein sequence ID" value="EIJ78368.1"/>
    <property type="molecule type" value="Genomic_DNA"/>
</dbReference>
<feature type="domain" description="Sortilin N-terminal" evidence="4">
    <location>
        <begin position="137"/>
        <end position="250"/>
    </location>
</feature>
<dbReference type="NCBIfam" id="NF045728">
    <property type="entry name" value="glycosyl_F510_1955"/>
    <property type="match status" value="1"/>
</dbReference>
<dbReference type="Pfam" id="PF15902">
    <property type="entry name" value="Sortilin-Vps10"/>
    <property type="match status" value="1"/>
</dbReference>
<evidence type="ECO:0000256" key="3">
    <source>
        <dbReference type="SAM" id="SignalP"/>
    </source>
</evidence>
<name>I3DVU7_BACMT</name>
<gene>
    <name evidence="5" type="ORF">PB1_12439</name>
</gene>
<comment type="caution">
    <text evidence="5">The sequence shown here is derived from an EMBL/GenBank/DDBJ whole genome shotgun (WGS) entry which is preliminary data.</text>
</comment>
<dbReference type="Proteomes" id="UP000010523">
    <property type="component" value="Unassembled WGS sequence"/>
</dbReference>
<evidence type="ECO:0000256" key="1">
    <source>
        <dbReference type="ARBA" id="ARBA00022737"/>
    </source>
</evidence>
<dbReference type="InterPro" id="IPR015943">
    <property type="entry name" value="WD40/YVTN_repeat-like_dom_sf"/>
</dbReference>
<reference evidence="5 6" key="1">
    <citation type="journal article" date="2012" name="Appl. Environ. Microbiol.">
        <title>Genome Sequence of Thermotolerant Bacillus methanolicus: Features and Regulation Related to Methylotrophy and Production of L-Lysine and L-Glutamate from Methanol.</title>
        <authorList>
            <person name="Heggeset T.M."/>
            <person name="Krog A."/>
            <person name="Balzer S."/>
            <person name="Wentzel A."/>
            <person name="Ellingsen T.E."/>
            <person name="Brautaset T."/>
        </authorList>
    </citation>
    <scope>NUCLEOTIDE SEQUENCE [LARGE SCALE GENOMIC DNA]</scope>
    <source>
        <strain evidence="5 6">PB1</strain>
    </source>
</reference>
<dbReference type="PROSITE" id="PS51257">
    <property type="entry name" value="PROKAR_LIPOPROTEIN"/>
    <property type="match status" value="1"/>
</dbReference>
<dbReference type="InterPro" id="IPR054817">
    <property type="entry name" value="Glycosyl_F510_1955-like"/>
</dbReference>
<dbReference type="SUPFAM" id="SSF110296">
    <property type="entry name" value="Oligoxyloglucan reducing end-specific cellobiohydrolase"/>
    <property type="match status" value="1"/>
</dbReference>
<feature type="chain" id="PRO_5038944004" evidence="3">
    <location>
        <begin position="22"/>
        <end position="336"/>
    </location>
</feature>
<dbReference type="AlphaFoldDB" id="I3DVU7"/>
<proteinExistence type="predicted"/>
<keyword evidence="3" id="KW-0732">Signal</keyword>
<dbReference type="OrthoDB" id="9764804at2"/>
<dbReference type="InterPro" id="IPR031778">
    <property type="entry name" value="Sortilin_N"/>
</dbReference>
<dbReference type="PATRIC" id="fig|997296.3.peg.2622"/>
<dbReference type="eggNOG" id="COG4447">
    <property type="taxonomic scope" value="Bacteria"/>
</dbReference>
<keyword evidence="6" id="KW-1185">Reference proteome</keyword>
<keyword evidence="1" id="KW-0677">Repeat</keyword>
<dbReference type="Gene3D" id="2.130.10.10">
    <property type="entry name" value="YVTN repeat-like/Quinoprotein amine dehydrogenase"/>
    <property type="match status" value="1"/>
</dbReference>
<evidence type="ECO:0000313" key="5">
    <source>
        <dbReference type="EMBL" id="EIJ78368.1"/>
    </source>
</evidence>
<organism evidence="5 6">
    <name type="scientific">Bacillus methanolicus PB1</name>
    <dbReference type="NCBI Taxonomy" id="997296"/>
    <lineage>
        <taxon>Bacteria</taxon>
        <taxon>Bacillati</taxon>
        <taxon>Bacillota</taxon>
        <taxon>Bacilli</taxon>
        <taxon>Bacillales</taxon>
        <taxon>Bacillaceae</taxon>
        <taxon>Bacillus</taxon>
    </lineage>
</organism>
<sequence>MKKFFFLLAVSGLALSITACSQNDDKAEKQNETTNRTEQEQGKTKPTGETNGNIASNNFFTPFDGKLEHIHGLGYAGNQNAVFFASHDGLKVYENGNWYQTKSENNDYMGFSAVQKGFYTSGHPGKDSQLPNPLGIKRSFDNGKTLEKLALEGETDFHAMGVGYENNVIYVLNPQKNSLMEANKLYVSEDQAKTWKEISAKGLGKEIFSIAVHPSNPDIVAIAGKEDIYLSEDKGENFELITKGMQGTAVFLTENHLWYGGYNDEARLIKRSLTDGSEEEISLPKMQQDAVMYLAQNPKDDKEIIFSTFNGDIYQTNDGTKSWDLLVKEGNLQTGK</sequence>
<evidence type="ECO:0000313" key="6">
    <source>
        <dbReference type="Proteomes" id="UP000010523"/>
    </source>
</evidence>
<feature type="region of interest" description="Disordered" evidence="2">
    <location>
        <begin position="23"/>
        <end position="55"/>
    </location>
</feature>
<dbReference type="RefSeq" id="WP_004436757.1">
    <property type="nucleotide sequence ID" value="NZ_AFEU01000003.1"/>
</dbReference>
<feature type="compositionally biased region" description="Basic and acidic residues" evidence="2">
    <location>
        <begin position="23"/>
        <end position="43"/>
    </location>
</feature>
<accession>I3DVU7</accession>
<dbReference type="STRING" id="997296.PB1_12439"/>
<feature type="signal peptide" evidence="3">
    <location>
        <begin position="1"/>
        <end position="21"/>
    </location>
</feature>
<evidence type="ECO:0000256" key="2">
    <source>
        <dbReference type="SAM" id="MobiDB-lite"/>
    </source>
</evidence>
<protein>
    <submittedName>
        <fullName evidence="5">BNR repeat-containing protein</fullName>
    </submittedName>
</protein>